<evidence type="ECO:0000313" key="2">
    <source>
        <dbReference type="Proteomes" id="UP000799776"/>
    </source>
</evidence>
<reference evidence="1" key="1">
    <citation type="journal article" date="2020" name="Stud. Mycol.">
        <title>101 Dothideomycetes genomes: a test case for predicting lifestyles and emergence of pathogens.</title>
        <authorList>
            <person name="Haridas S."/>
            <person name="Albert R."/>
            <person name="Binder M."/>
            <person name="Bloem J."/>
            <person name="Labutti K."/>
            <person name="Salamov A."/>
            <person name="Andreopoulos B."/>
            <person name="Baker S."/>
            <person name="Barry K."/>
            <person name="Bills G."/>
            <person name="Bluhm B."/>
            <person name="Cannon C."/>
            <person name="Castanera R."/>
            <person name="Culley D."/>
            <person name="Daum C."/>
            <person name="Ezra D."/>
            <person name="Gonzalez J."/>
            <person name="Henrissat B."/>
            <person name="Kuo A."/>
            <person name="Liang C."/>
            <person name="Lipzen A."/>
            <person name="Lutzoni F."/>
            <person name="Magnuson J."/>
            <person name="Mondo S."/>
            <person name="Nolan M."/>
            <person name="Ohm R."/>
            <person name="Pangilinan J."/>
            <person name="Park H.-J."/>
            <person name="Ramirez L."/>
            <person name="Alfaro M."/>
            <person name="Sun H."/>
            <person name="Tritt A."/>
            <person name="Yoshinaga Y."/>
            <person name="Zwiers L.-H."/>
            <person name="Turgeon B."/>
            <person name="Goodwin S."/>
            <person name="Spatafora J."/>
            <person name="Crous P."/>
            <person name="Grigoriev I."/>
        </authorList>
    </citation>
    <scope>NUCLEOTIDE SEQUENCE</scope>
    <source>
        <strain evidence="1">CBS 121410</strain>
    </source>
</reference>
<dbReference type="Proteomes" id="UP000799776">
    <property type="component" value="Unassembled WGS sequence"/>
</dbReference>
<sequence>MQALRRSTLVAARTLRVRTLQQTRRAAHDKAHGPAAGAEEHFGKGFYITIASVPCLLALYKFTQQAEDPNNKPIITRLIEKYQSYEAKNAERNDLHVMFMEQAAEDRLLLNTAPRKFEAELSYPEFLNHGSPYNVPTGHYVNLDKVIAKYQKMNYEENERKHQALRDGTLKAEQP</sequence>
<keyword evidence="2" id="KW-1185">Reference proteome</keyword>
<dbReference type="AlphaFoldDB" id="A0A9P4HX25"/>
<feature type="non-terminal residue" evidence="1">
    <location>
        <position position="175"/>
    </location>
</feature>
<dbReference type="GO" id="GO:0005739">
    <property type="term" value="C:mitochondrion"/>
    <property type="evidence" value="ECO:0007669"/>
    <property type="project" value="InterPro"/>
</dbReference>
<evidence type="ECO:0000313" key="1">
    <source>
        <dbReference type="EMBL" id="KAF2088353.1"/>
    </source>
</evidence>
<dbReference type="InterPro" id="IPR034444">
    <property type="entry name" value="Nuo17.8"/>
</dbReference>
<dbReference type="PANTHER" id="PTHR42100:SF1">
    <property type="entry name" value="OXIDOREDUCTASE 178 KDA SUBUNIT, PUTATIVE (AFU_ORTHOLOGUE AFUA_8G04320)-RELATED"/>
    <property type="match status" value="1"/>
</dbReference>
<proteinExistence type="predicted"/>
<evidence type="ECO:0008006" key="3">
    <source>
        <dbReference type="Google" id="ProtNLM"/>
    </source>
</evidence>
<dbReference type="OrthoDB" id="2120038at2759"/>
<dbReference type="EMBL" id="ML978717">
    <property type="protein sequence ID" value="KAF2088353.1"/>
    <property type="molecule type" value="Genomic_DNA"/>
</dbReference>
<dbReference type="PANTHER" id="PTHR42100">
    <property type="entry name" value="OXIDOREDUCTASE 178 KDA SUBUNIT, PUTATIVE (AFU_ORTHOLOGUE AFUA_8G04320)-RELATED"/>
    <property type="match status" value="1"/>
</dbReference>
<organism evidence="1 2">
    <name type="scientific">Saccharata proteae CBS 121410</name>
    <dbReference type="NCBI Taxonomy" id="1314787"/>
    <lineage>
        <taxon>Eukaryota</taxon>
        <taxon>Fungi</taxon>
        <taxon>Dikarya</taxon>
        <taxon>Ascomycota</taxon>
        <taxon>Pezizomycotina</taxon>
        <taxon>Dothideomycetes</taxon>
        <taxon>Dothideomycetes incertae sedis</taxon>
        <taxon>Botryosphaeriales</taxon>
        <taxon>Saccharataceae</taxon>
        <taxon>Saccharata</taxon>
    </lineage>
</organism>
<comment type="caution">
    <text evidence="1">The sequence shown here is derived from an EMBL/GenBank/DDBJ whole genome shotgun (WGS) entry which is preliminary data.</text>
</comment>
<accession>A0A9P4HX25</accession>
<name>A0A9P4HX25_9PEZI</name>
<protein>
    <recommendedName>
        <fullName evidence="3">NADH-ubiquinone oxidoreductase 17.8 kDa subunit</fullName>
    </recommendedName>
</protein>
<gene>
    <name evidence="1" type="ORF">K490DRAFT_12622</name>
</gene>